<sequence length="597" mass="67288">MGSVGSLIERPDVSPEHLKTSKSGPQGAFRQPDGLLKKGFTQKELFQYLNINKKESKSSKKVISGISSFKREHGSEEGENIYTKVYHKDGKELDLSKNSLPVGGKFEKSRFRPSAFKPVTPKNFSSMQNLYPSKVEELENGLPNGFHVSYAKVSQTTAAAASSTSSSSPARNGPVRPPPPRTLTEDEENMSDSGHNSLNSLPPYKPPFKAHLTQISASMGHINHIGSLDRSSVGSKSGVSTATDMSCRSMATLNRLHCYGGEAPPPYELSPSLEDVVRDLEDRLQEKDSELKQMRRNLDESEDAVAQVFEGKQRMWEKEMEELKKLYSSKLRQISQQAQRSQRSLQLQLYKVQQEKRRLQESLTASQQECERLKSHRCSSPSLTSTSATAEQQAQESNSLEETKWEVCQKSGEISLLKQQLRDAQAEMAQKLGEIFNLKTQLREARGELRAKETQIGLLQETLQLELKRRRQHDFKAAEEGTDKVDHGSQQEQQGSTEERLRAELMLERRQNEAQAAIFESERHTWQEEKEKVIRYQKELQASYLEMYHRNQALEKELQEARGGGGDGGSGRSSTVEDGDKPLSSLPWIERIESSEI</sequence>
<dbReference type="PANTHER" id="PTHR32274:SF1">
    <property type="entry name" value="NEDD4-BINDING PROTEIN 3"/>
    <property type="match status" value="1"/>
</dbReference>
<reference evidence="12 13" key="1">
    <citation type="journal article" date="2021" name="Cell">
        <title>Tracing the genetic footprints of vertebrate landing in non-teleost ray-finned fishes.</title>
        <authorList>
            <person name="Bi X."/>
            <person name="Wang K."/>
            <person name="Yang L."/>
            <person name="Pan H."/>
            <person name="Jiang H."/>
            <person name="Wei Q."/>
            <person name="Fang M."/>
            <person name="Yu H."/>
            <person name="Zhu C."/>
            <person name="Cai Y."/>
            <person name="He Y."/>
            <person name="Gan X."/>
            <person name="Zeng H."/>
            <person name="Yu D."/>
            <person name="Zhu Y."/>
            <person name="Jiang H."/>
            <person name="Qiu Q."/>
            <person name="Yang H."/>
            <person name="Zhang Y.E."/>
            <person name="Wang W."/>
            <person name="Zhu M."/>
            <person name="He S."/>
            <person name="Zhang G."/>
        </authorList>
    </citation>
    <scope>NUCLEOTIDE SEQUENCE [LARGE SCALE GENOMIC DNA]</scope>
    <source>
        <strain evidence="12">Bchr_013</strain>
    </source>
</reference>
<dbReference type="GO" id="GO:0030425">
    <property type="term" value="C:dendrite"/>
    <property type="evidence" value="ECO:0007669"/>
    <property type="project" value="UniProtKB-SubCell"/>
</dbReference>
<feature type="compositionally biased region" description="Polar residues" evidence="11">
    <location>
        <begin position="390"/>
        <end position="400"/>
    </location>
</feature>
<keyword evidence="13" id="KW-1185">Reference proteome</keyword>
<comment type="similarity">
    <text evidence="4">Belongs to the N4BP3 family.</text>
</comment>
<feature type="coiled-coil region" evidence="10">
    <location>
        <begin position="277"/>
        <end position="304"/>
    </location>
</feature>
<proteinExistence type="inferred from homology"/>
<feature type="region of interest" description="Disordered" evidence="11">
    <location>
        <begin position="371"/>
        <end position="402"/>
    </location>
</feature>
<feature type="compositionally biased region" description="Polar residues" evidence="11">
    <location>
        <begin position="191"/>
        <end position="200"/>
    </location>
</feature>
<evidence type="ECO:0000256" key="10">
    <source>
        <dbReference type="SAM" id="Coils"/>
    </source>
</evidence>
<evidence type="ECO:0000313" key="13">
    <source>
        <dbReference type="Proteomes" id="UP000886611"/>
    </source>
</evidence>
<dbReference type="GO" id="GO:0007399">
    <property type="term" value="P:nervous system development"/>
    <property type="evidence" value="ECO:0007669"/>
    <property type="project" value="UniProtKB-KW"/>
</dbReference>
<evidence type="ECO:0000313" key="12">
    <source>
        <dbReference type="EMBL" id="KAG2455278.1"/>
    </source>
</evidence>
<organism evidence="12 13">
    <name type="scientific">Polypterus senegalus</name>
    <name type="common">Senegal bichir</name>
    <dbReference type="NCBI Taxonomy" id="55291"/>
    <lineage>
        <taxon>Eukaryota</taxon>
        <taxon>Metazoa</taxon>
        <taxon>Chordata</taxon>
        <taxon>Craniata</taxon>
        <taxon>Vertebrata</taxon>
        <taxon>Euteleostomi</taxon>
        <taxon>Actinopterygii</taxon>
        <taxon>Polypteriformes</taxon>
        <taxon>Polypteridae</taxon>
        <taxon>Polypterus</taxon>
    </lineage>
</organism>
<feature type="coiled-coil region" evidence="10">
    <location>
        <begin position="414"/>
        <end position="462"/>
    </location>
</feature>
<dbReference type="AlphaFoldDB" id="A0A8X8BDW0"/>
<evidence type="ECO:0000256" key="7">
    <source>
        <dbReference type="ARBA" id="ARBA00023054"/>
    </source>
</evidence>
<comment type="caution">
    <text evidence="12">The sequence shown here is derived from an EMBL/GenBank/DDBJ whole genome shotgun (WGS) entry which is preliminary data.</text>
</comment>
<feature type="region of interest" description="Disordered" evidence="11">
    <location>
        <begin position="1"/>
        <end position="34"/>
    </location>
</feature>
<dbReference type="InterPro" id="IPR033571">
    <property type="entry name" value="N4BP3"/>
</dbReference>
<dbReference type="Pfam" id="PF06818">
    <property type="entry name" value="Fez1"/>
    <property type="match status" value="2"/>
</dbReference>
<protein>
    <submittedName>
        <fullName evidence="12">N4B3A protein</fullName>
    </submittedName>
</protein>
<dbReference type="GO" id="GO:0030424">
    <property type="term" value="C:axon"/>
    <property type="evidence" value="ECO:0007669"/>
    <property type="project" value="UniProtKB-SubCell"/>
</dbReference>
<feature type="compositionally biased region" description="Basic and acidic residues" evidence="11">
    <location>
        <begin position="9"/>
        <end position="19"/>
    </location>
</feature>
<keyword evidence="8" id="KW-0966">Cell projection</keyword>
<feature type="compositionally biased region" description="Low complexity" evidence="11">
    <location>
        <begin position="157"/>
        <end position="174"/>
    </location>
</feature>
<evidence type="ECO:0000256" key="9">
    <source>
        <dbReference type="ARBA" id="ARBA00023329"/>
    </source>
</evidence>
<evidence type="ECO:0000256" key="6">
    <source>
        <dbReference type="ARBA" id="ARBA00022902"/>
    </source>
</evidence>
<evidence type="ECO:0000256" key="2">
    <source>
        <dbReference type="ARBA" id="ARBA00004489"/>
    </source>
</evidence>
<feature type="non-terminal residue" evidence="12">
    <location>
        <position position="597"/>
    </location>
</feature>
<evidence type="ECO:0000256" key="8">
    <source>
        <dbReference type="ARBA" id="ARBA00023273"/>
    </source>
</evidence>
<evidence type="ECO:0000256" key="1">
    <source>
        <dbReference type="ARBA" id="ARBA00004279"/>
    </source>
</evidence>
<gene>
    <name evidence="12" type="primary">N4bp3a_3</name>
    <name evidence="12" type="ORF">GTO96_0007057</name>
</gene>
<keyword evidence="6" id="KW-0524">Neurogenesis</keyword>
<accession>A0A8X8BDW0</accession>
<feature type="region of interest" description="Disordered" evidence="11">
    <location>
        <begin position="157"/>
        <end position="207"/>
    </location>
</feature>
<evidence type="ECO:0000256" key="4">
    <source>
        <dbReference type="ARBA" id="ARBA00010640"/>
    </source>
</evidence>
<feature type="compositionally biased region" description="Low complexity" evidence="11">
    <location>
        <begin position="378"/>
        <end position="389"/>
    </location>
</feature>
<dbReference type="EMBL" id="JAATIS010009265">
    <property type="protein sequence ID" value="KAG2455278.1"/>
    <property type="molecule type" value="Genomic_DNA"/>
</dbReference>
<dbReference type="PANTHER" id="PTHR32274">
    <property type="entry name" value="NEDD4-BINDING PROTEIN 3"/>
    <property type="match status" value="1"/>
</dbReference>
<evidence type="ECO:0000256" key="5">
    <source>
        <dbReference type="ARBA" id="ARBA00022473"/>
    </source>
</evidence>
<evidence type="ECO:0000256" key="3">
    <source>
        <dbReference type="ARBA" id="ARBA00004541"/>
    </source>
</evidence>
<dbReference type="Proteomes" id="UP000886611">
    <property type="component" value="Unassembled WGS sequence"/>
</dbReference>
<dbReference type="GO" id="GO:0031410">
    <property type="term" value="C:cytoplasmic vesicle"/>
    <property type="evidence" value="ECO:0007669"/>
    <property type="project" value="UniProtKB-SubCell"/>
</dbReference>
<feature type="compositionally biased region" description="Basic and acidic residues" evidence="11">
    <location>
        <begin position="474"/>
        <end position="489"/>
    </location>
</feature>
<feature type="region of interest" description="Disordered" evidence="11">
    <location>
        <begin position="472"/>
        <end position="498"/>
    </location>
</feature>
<keyword evidence="5" id="KW-0217">Developmental protein</keyword>
<name>A0A8X8BDW0_POLSE</name>
<feature type="non-terminal residue" evidence="12">
    <location>
        <position position="1"/>
    </location>
</feature>
<evidence type="ECO:0000256" key="11">
    <source>
        <dbReference type="SAM" id="MobiDB-lite"/>
    </source>
</evidence>
<keyword evidence="9" id="KW-0968">Cytoplasmic vesicle</keyword>
<keyword evidence="7 10" id="KW-0175">Coiled coil</keyword>
<feature type="compositionally biased region" description="Gly residues" evidence="11">
    <location>
        <begin position="562"/>
        <end position="571"/>
    </location>
</feature>
<comment type="subcellular location">
    <subcellularLocation>
        <location evidence="2">Cell projection</location>
        <location evidence="2">Axon</location>
    </subcellularLocation>
    <subcellularLocation>
        <location evidence="1">Cell projection</location>
        <location evidence="1">Dendrite</location>
    </subcellularLocation>
    <subcellularLocation>
        <location evidence="3">Cytoplasmic vesicle</location>
    </subcellularLocation>
</comment>
<feature type="region of interest" description="Disordered" evidence="11">
    <location>
        <begin position="555"/>
        <end position="597"/>
    </location>
</feature>